<organism evidence="2 3">
    <name type="scientific">Aspergillus lucknowensis</name>
    <dbReference type="NCBI Taxonomy" id="176173"/>
    <lineage>
        <taxon>Eukaryota</taxon>
        <taxon>Fungi</taxon>
        <taxon>Dikarya</taxon>
        <taxon>Ascomycota</taxon>
        <taxon>Pezizomycotina</taxon>
        <taxon>Eurotiomycetes</taxon>
        <taxon>Eurotiomycetidae</taxon>
        <taxon>Eurotiales</taxon>
        <taxon>Aspergillaceae</taxon>
        <taxon>Aspergillus</taxon>
        <taxon>Aspergillus subgen. Nidulantes</taxon>
    </lineage>
</organism>
<dbReference type="RefSeq" id="XP_070883359.1">
    <property type="nucleotide sequence ID" value="XM_071029874.1"/>
</dbReference>
<dbReference type="GeneID" id="98144946"/>
<sequence length="280" mass="30962">MARHLTVTRQSSPASESDSDESIRVPSVVRRFHSIPKKQSVSSLGSRASAGSKASRSSQVSDGSVDEGRSLFHAIDDLISSHLGRLARAGKGNGRSKSRLFPWSSETNSNSALESYKGAVVEFLWAVHFHCQYLRKAQQAEGSEIINVPHEKLVVLYDDLKLAMTAFDSSTANLKLRKVPGGIYKKHREHHVDFRNRLIDICGLPISVPQICTTTTRPDSGSSNNRDLGDHGITGDGPFSSLLTRDKRSKRFKKRRTFWKRRPSSPKASHRVAKISVSTA</sequence>
<dbReference type="Proteomes" id="UP001610432">
    <property type="component" value="Unassembled WGS sequence"/>
</dbReference>
<reference evidence="2 3" key="1">
    <citation type="submission" date="2024-07" db="EMBL/GenBank/DDBJ databases">
        <title>Section-level genome sequencing and comparative genomics of Aspergillus sections Usti and Cavernicolus.</title>
        <authorList>
            <consortium name="Lawrence Berkeley National Laboratory"/>
            <person name="Nybo J.L."/>
            <person name="Vesth T.C."/>
            <person name="Theobald S."/>
            <person name="Frisvad J.C."/>
            <person name="Larsen T.O."/>
            <person name="Kjaerboelling I."/>
            <person name="Rothschild-Mancinelli K."/>
            <person name="Lyhne E.K."/>
            <person name="Kogle M.E."/>
            <person name="Barry K."/>
            <person name="Clum A."/>
            <person name="Na H."/>
            <person name="Ledsgaard L."/>
            <person name="Lin J."/>
            <person name="Lipzen A."/>
            <person name="Kuo A."/>
            <person name="Riley R."/>
            <person name="Mondo S."/>
            <person name="Labutti K."/>
            <person name="Haridas S."/>
            <person name="Pangalinan J."/>
            <person name="Salamov A.A."/>
            <person name="Simmons B.A."/>
            <person name="Magnuson J.K."/>
            <person name="Chen J."/>
            <person name="Drula E."/>
            <person name="Henrissat B."/>
            <person name="Wiebenga A."/>
            <person name="Lubbers R.J."/>
            <person name="Gomes A.C."/>
            <person name="Macurrencykelacurrency M.R."/>
            <person name="Stajich J."/>
            <person name="Grigoriev I.V."/>
            <person name="Mortensen U.H."/>
            <person name="De Vries R.P."/>
            <person name="Baker S.E."/>
            <person name="Andersen M.R."/>
        </authorList>
    </citation>
    <scope>NUCLEOTIDE SEQUENCE [LARGE SCALE GENOMIC DNA]</scope>
    <source>
        <strain evidence="2 3">CBS 449.75</strain>
    </source>
</reference>
<comment type="caution">
    <text evidence="2">The sequence shown here is derived from an EMBL/GenBank/DDBJ whole genome shotgun (WGS) entry which is preliminary data.</text>
</comment>
<evidence type="ECO:0000313" key="3">
    <source>
        <dbReference type="Proteomes" id="UP001610432"/>
    </source>
</evidence>
<feature type="region of interest" description="Disordered" evidence="1">
    <location>
        <begin position="1"/>
        <end position="63"/>
    </location>
</feature>
<dbReference type="EMBL" id="JBFXLQ010000041">
    <property type="protein sequence ID" value="KAL2864380.1"/>
    <property type="molecule type" value="Genomic_DNA"/>
</dbReference>
<protein>
    <submittedName>
        <fullName evidence="2">Uncharacterized protein</fullName>
    </submittedName>
</protein>
<feature type="compositionally biased region" description="Basic residues" evidence="1">
    <location>
        <begin position="247"/>
        <end position="273"/>
    </location>
</feature>
<proteinExistence type="predicted"/>
<evidence type="ECO:0000313" key="2">
    <source>
        <dbReference type="EMBL" id="KAL2864380.1"/>
    </source>
</evidence>
<feature type="region of interest" description="Disordered" evidence="1">
    <location>
        <begin position="213"/>
        <end position="280"/>
    </location>
</feature>
<keyword evidence="3" id="KW-1185">Reference proteome</keyword>
<gene>
    <name evidence="2" type="ORF">BJX67DRAFT_361509</name>
</gene>
<feature type="compositionally biased region" description="Low complexity" evidence="1">
    <location>
        <begin position="39"/>
        <end position="61"/>
    </location>
</feature>
<evidence type="ECO:0000256" key="1">
    <source>
        <dbReference type="SAM" id="MobiDB-lite"/>
    </source>
</evidence>
<name>A0ABR4LIM9_9EURO</name>
<feature type="compositionally biased region" description="Polar residues" evidence="1">
    <location>
        <begin position="213"/>
        <end position="226"/>
    </location>
</feature>
<accession>A0ABR4LIM9</accession>